<dbReference type="GO" id="GO:0004519">
    <property type="term" value="F:endonuclease activity"/>
    <property type="evidence" value="ECO:0007669"/>
    <property type="project" value="InterPro"/>
</dbReference>
<accession>A0A2M7IP82</accession>
<reference evidence="3" key="1">
    <citation type="submission" date="2017-09" db="EMBL/GenBank/DDBJ databases">
        <title>Depth-based differentiation of microbial function through sediment-hosted aquifers and enrichment of novel symbionts in the deep terrestrial subsurface.</title>
        <authorList>
            <person name="Probst A.J."/>
            <person name="Ladd B."/>
            <person name="Jarett J.K."/>
            <person name="Geller-Mcgrath D.E."/>
            <person name="Sieber C.M.K."/>
            <person name="Emerson J.B."/>
            <person name="Anantharaman K."/>
            <person name="Thomas B.C."/>
            <person name="Malmstrom R."/>
            <person name="Stieglmeier M."/>
            <person name="Klingl A."/>
            <person name="Woyke T."/>
            <person name="Ryan C.M."/>
            <person name="Banfield J.F."/>
        </authorList>
    </citation>
    <scope>NUCLEOTIDE SEQUENCE [LARGE SCALE GENOMIC DNA]</scope>
</reference>
<dbReference type="Pfam" id="PF00961">
    <property type="entry name" value="LAGLIDADG_1"/>
    <property type="match status" value="1"/>
</dbReference>
<dbReference type="Proteomes" id="UP000230837">
    <property type="component" value="Unassembled WGS sequence"/>
</dbReference>
<evidence type="ECO:0000313" key="2">
    <source>
        <dbReference type="EMBL" id="PIW97075.1"/>
    </source>
</evidence>
<dbReference type="EMBL" id="PFHR01000084">
    <property type="protein sequence ID" value="PIW97075.1"/>
    <property type="molecule type" value="Genomic_DNA"/>
</dbReference>
<protein>
    <recommendedName>
        <fullName evidence="1">Homing endonuclease LAGLIDADG domain-containing protein</fullName>
    </recommendedName>
</protein>
<dbReference type="InterPro" id="IPR027434">
    <property type="entry name" value="Homing_endonucl"/>
</dbReference>
<proteinExistence type="predicted"/>
<gene>
    <name evidence="2" type="ORF">COZ82_01540</name>
</gene>
<feature type="domain" description="Homing endonuclease LAGLIDADG" evidence="1">
    <location>
        <begin position="34"/>
        <end position="139"/>
    </location>
</feature>
<dbReference type="SUPFAM" id="SSF55608">
    <property type="entry name" value="Homing endonucleases"/>
    <property type="match status" value="1"/>
</dbReference>
<dbReference type="InterPro" id="IPR004860">
    <property type="entry name" value="LAGLIDADG_dom"/>
</dbReference>
<name>A0A2M7IP82_9BACT</name>
<evidence type="ECO:0000259" key="1">
    <source>
        <dbReference type="Pfam" id="PF00961"/>
    </source>
</evidence>
<evidence type="ECO:0000313" key="3">
    <source>
        <dbReference type="Proteomes" id="UP000230837"/>
    </source>
</evidence>
<dbReference type="InterPro" id="IPR051289">
    <property type="entry name" value="LAGLIDADG_Endonuclease"/>
</dbReference>
<comment type="caution">
    <text evidence="2">The sequence shown here is derived from an EMBL/GenBank/DDBJ whole genome shotgun (WGS) entry which is preliminary data.</text>
</comment>
<sequence>MRSQLRRSTVRQSNYDIISSMRRTKPVVTADYVVGITDGEGCFYVNLSKSDAYKTGWRVQLHFHLKLQAMDRELLEKVCNTLNCGKVYFQAEQRQNHTQCYRYSVSAWRDIESKLIPFFKQHPLQTASKSKSFALFCKIANLVQQDKHLTKEGIEQIRILKHGMNQRTTGLA</sequence>
<dbReference type="PANTHER" id="PTHR36181">
    <property type="entry name" value="INTRON-ENCODED ENDONUCLEASE AI3-RELATED"/>
    <property type="match status" value="1"/>
</dbReference>
<dbReference type="PANTHER" id="PTHR36181:SF4">
    <property type="entry name" value="LAGLIDADG ENDONUCLEASE"/>
    <property type="match status" value="1"/>
</dbReference>
<dbReference type="Gene3D" id="3.10.28.10">
    <property type="entry name" value="Homing endonucleases"/>
    <property type="match status" value="1"/>
</dbReference>
<organism evidence="2 3">
    <name type="scientific">Candidatus Kaiserbacteria bacterium CG_4_8_14_3_um_filter_38_9</name>
    <dbReference type="NCBI Taxonomy" id="1974599"/>
    <lineage>
        <taxon>Bacteria</taxon>
        <taxon>Candidatus Kaiseribacteriota</taxon>
    </lineage>
</organism>
<dbReference type="AlphaFoldDB" id="A0A2M7IP82"/>